<dbReference type="Gene3D" id="1.50.10.10">
    <property type="match status" value="3"/>
</dbReference>
<evidence type="ECO:0000313" key="12">
    <source>
        <dbReference type="Proteomes" id="UP000038010"/>
    </source>
</evidence>
<feature type="compositionally biased region" description="Polar residues" evidence="10">
    <location>
        <begin position="114"/>
        <end position="126"/>
    </location>
</feature>
<feature type="region of interest" description="Disordered" evidence="10">
    <location>
        <begin position="42"/>
        <end position="101"/>
    </location>
</feature>
<feature type="active site" description="Proton donor" evidence="6">
    <location>
        <position position="606"/>
    </location>
</feature>
<feature type="compositionally biased region" description="Pro residues" evidence="10">
    <location>
        <begin position="53"/>
        <end position="70"/>
    </location>
</feature>
<evidence type="ECO:0000256" key="4">
    <source>
        <dbReference type="ARBA" id="ARBA00022801"/>
    </source>
</evidence>
<dbReference type="GO" id="GO:0005783">
    <property type="term" value="C:endoplasmic reticulum"/>
    <property type="evidence" value="ECO:0007669"/>
    <property type="project" value="TreeGrafter"/>
</dbReference>
<dbReference type="GO" id="GO:0004571">
    <property type="term" value="F:mannosyl-oligosaccharide 1,2-alpha-mannosidase activity"/>
    <property type="evidence" value="ECO:0007669"/>
    <property type="project" value="InterPro"/>
</dbReference>
<dbReference type="Pfam" id="PF01532">
    <property type="entry name" value="Glyco_hydro_47"/>
    <property type="match status" value="1"/>
</dbReference>
<evidence type="ECO:0000256" key="2">
    <source>
        <dbReference type="ARBA" id="ARBA00004922"/>
    </source>
</evidence>
<comment type="similarity">
    <text evidence="3 9">Belongs to the glycosyl hydrolase 47 family.</text>
</comment>
<protein>
    <recommendedName>
        <fullName evidence="9">alpha-1,2-Mannosidase</fullName>
        <ecNumber evidence="9">3.2.1.-</ecNumber>
    </recommendedName>
</protein>
<dbReference type="VEuPathDB" id="FungiDB:AB675_2140"/>
<dbReference type="GO" id="GO:0016020">
    <property type="term" value="C:membrane"/>
    <property type="evidence" value="ECO:0007669"/>
    <property type="project" value="InterPro"/>
</dbReference>
<feature type="region of interest" description="Disordered" evidence="10">
    <location>
        <begin position="661"/>
        <end position="731"/>
    </location>
</feature>
<comment type="cofactor">
    <cofactor evidence="1 7">
        <name>Ca(2+)</name>
        <dbReference type="ChEBI" id="CHEBI:29108"/>
    </cofactor>
</comment>
<feature type="disulfide bond" evidence="8">
    <location>
        <begin position="563"/>
        <end position="592"/>
    </location>
</feature>
<feature type="compositionally biased region" description="Polar residues" evidence="10">
    <location>
        <begin position="89"/>
        <end position="101"/>
    </location>
</feature>
<evidence type="ECO:0000313" key="11">
    <source>
        <dbReference type="EMBL" id="KPI43123.1"/>
    </source>
</evidence>
<feature type="compositionally biased region" description="Basic and acidic residues" evidence="10">
    <location>
        <begin position="398"/>
        <end position="409"/>
    </location>
</feature>
<accession>A0A0N1P2X2</accession>
<dbReference type="InterPro" id="IPR001382">
    <property type="entry name" value="Glyco_hydro_47"/>
</dbReference>
<dbReference type="Proteomes" id="UP000038010">
    <property type="component" value="Unassembled WGS sequence"/>
</dbReference>
<reference evidence="11 12" key="1">
    <citation type="submission" date="2015-06" db="EMBL/GenBank/DDBJ databases">
        <title>Draft genome of the ant-associated black yeast Phialophora attae CBS 131958.</title>
        <authorList>
            <person name="Moreno L.F."/>
            <person name="Stielow B.J."/>
            <person name="de Hoog S."/>
            <person name="Vicente V.A."/>
            <person name="Weiss V.A."/>
            <person name="de Vries M."/>
            <person name="Cruz L.M."/>
            <person name="Souza E.M."/>
        </authorList>
    </citation>
    <scope>NUCLEOTIDE SEQUENCE [LARGE SCALE GENOMIC DNA]</scope>
    <source>
        <strain evidence="11 12">CBS 131958</strain>
    </source>
</reference>
<dbReference type="PANTHER" id="PTHR11742:SF103">
    <property type="entry name" value="ENDOPLASMIC RETICULUM MANNOSIDASE MNL2-RELATED"/>
    <property type="match status" value="1"/>
</dbReference>
<keyword evidence="12" id="KW-1185">Reference proteome</keyword>
<feature type="region of interest" description="Disordered" evidence="10">
    <location>
        <begin position="114"/>
        <end position="135"/>
    </location>
</feature>
<feature type="binding site" evidence="7">
    <location>
        <position position="855"/>
    </location>
    <ligand>
        <name>Ca(2+)</name>
        <dbReference type="ChEBI" id="CHEBI:29108"/>
    </ligand>
</feature>
<dbReference type="OrthoDB" id="10052040at2759"/>
<dbReference type="GO" id="GO:0036503">
    <property type="term" value="P:ERAD pathway"/>
    <property type="evidence" value="ECO:0007669"/>
    <property type="project" value="UniProtKB-ARBA"/>
</dbReference>
<feature type="active site" description="Proton donor" evidence="6">
    <location>
        <position position="269"/>
    </location>
</feature>
<evidence type="ECO:0000256" key="3">
    <source>
        <dbReference type="ARBA" id="ARBA00007658"/>
    </source>
</evidence>
<feature type="compositionally biased region" description="Basic and acidic residues" evidence="10">
    <location>
        <begin position="668"/>
        <end position="699"/>
    </location>
</feature>
<comment type="pathway">
    <text evidence="2">Protein modification; protein glycosylation.</text>
</comment>
<feature type="active site" evidence="6">
    <location>
        <position position="769"/>
    </location>
</feature>
<dbReference type="GO" id="GO:0005975">
    <property type="term" value="P:carbohydrate metabolic process"/>
    <property type="evidence" value="ECO:0007669"/>
    <property type="project" value="InterPro"/>
</dbReference>
<dbReference type="InterPro" id="IPR050749">
    <property type="entry name" value="Glycosyl_Hydrolase_47"/>
</dbReference>
<name>A0A0N1P2X2_9EURO</name>
<dbReference type="SUPFAM" id="SSF48225">
    <property type="entry name" value="Seven-hairpin glycosidases"/>
    <property type="match status" value="1"/>
</dbReference>
<dbReference type="STRING" id="1664694.A0A0N1P2X2"/>
<dbReference type="EMBL" id="LFJN01000006">
    <property type="protein sequence ID" value="KPI43123.1"/>
    <property type="molecule type" value="Genomic_DNA"/>
</dbReference>
<evidence type="ECO:0000256" key="9">
    <source>
        <dbReference type="RuleBase" id="RU361193"/>
    </source>
</evidence>
<feature type="active site" evidence="6">
    <location>
        <position position="485"/>
    </location>
</feature>
<evidence type="ECO:0000256" key="10">
    <source>
        <dbReference type="SAM" id="MobiDB-lite"/>
    </source>
</evidence>
<dbReference type="InterPro" id="IPR012341">
    <property type="entry name" value="6hp_glycosidase-like_sf"/>
</dbReference>
<organism evidence="11 12">
    <name type="scientific">Cyphellophora attinorum</name>
    <dbReference type="NCBI Taxonomy" id="1664694"/>
    <lineage>
        <taxon>Eukaryota</taxon>
        <taxon>Fungi</taxon>
        <taxon>Dikarya</taxon>
        <taxon>Ascomycota</taxon>
        <taxon>Pezizomycotina</taxon>
        <taxon>Eurotiomycetes</taxon>
        <taxon>Chaetothyriomycetidae</taxon>
        <taxon>Chaetothyriales</taxon>
        <taxon>Cyphellophoraceae</taxon>
        <taxon>Cyphellophora</taxon>
    </lineage>
</organism>
<dbReference type="PRINTS" id="PR00747">
    <property type="entry name" value="GLYHDRLASE47"/>
</dbReference>
<keyword evidence="4 9" id="KW-0378">Hydrolase</keyword>
<dbReference type="PANTHER" id="PTHR11742">
    <property type="entry name" value="MANNOSYL-OLIGOSACCHARIDE ALPHA-1,2-MANNOSIDASE-RELATED"/>
    <property type="match status" value="1"/>
</dbReference>
<keyword evidence="5 8" id="KW-1015">Disulfide bond</keyword>
<dbReference type="GeneID" id="28733967"/>
<feature type="compositionally biased region" description="Basic and acidic residues" evidence="10">
    <location>
        <begin position="73"/>
        <end position="86"/>
    </location>
</feature>
<feature type="compositionally biased region" description="Polar residues" evidence="10">
    <location>
        <begin position="719"/>
        <end position="728"/>
    </location>
</feature>
<sequence length="872" mass="97739">MFRLRRFRAFLIVAVVVFVCAYEFYLNDWGVPSIETLGFSTPRNKNENQRYEPPSPGPPAEHPQSPPEPDAPNNDKHAEHVPEAPKSKANPTYARTATPAAQTVTGEELLQEQSSDNFELSRQAQGRLSVPARPAGKPSAVWVEQPEHFPVQKVTELPVGDGQQIPRIQYDFQEESAERKKGTTARRKAVKEAFKHAWKGYSAYAMGHDELRPLTNGSADGFNGWGATLVDTLDTLWIMGLHDEFEWAVGNVTQINFKTSPRKDIPMFETTIRYLGGLLAAYDLSNGKYTILLDKAVELAEVMMGAFDTPNRMPDPYYKWAPSYASQPHRSDTHTVLAELGSLAMEFTRLAQITKEHKYYDAIARITDELEKWQDKTSWQGLWPIRVDSSGCKKSSLRPKDASKSDGESAKGNSGTLGKRQVDDASDNEAAPLVPNPNDEAFEASDFVSAELLDDDVFAADCESQGLAHEPREETHMYSIGAMADSTYEYFPKMHALLEGRNRQYRSMYLKAADAIRKDFVFRPMLQDSKRDVRFLAKHELTADKSGRITKDWKIYEGSHLACYAGGMFALGSKIFDIPADMDLATKLTDGCVWSYESMPAGVMPELFALTPCEDEKHCSPDESKWHTSLDPNLQERFDAVARFNAHQKALAESANVDADALAEEEEAERKFNPSDKRKRAEAPAWKAPDRSTIARENEEHDEPAPTSATVGLSADGSFASSDDNTSPAPVVPRVALSHQKFVAARIAEERLTLPYTELQDRAYKLRPEALESVFIMYRITGDSTWREKGWKMFQSIVSATETASGHAQLKDVTSALGEQADKMESFWLAETLKYAYLLFSEESLVSLDEWVLNTEAHPFRRERGKTMARGM</sequence>
<evidence type="ECO:0000256" key="7">
    <source>
        <dbReference type="PIRSR" id="PIRSR601382-2"/>
    </source>
</evidence>
<dbReference type="RefSeq" id="XP_018003086.1">
    <property type="nucleotide sequence ID" value="XM_018142087.1"/>
</dbReference>
<keyword evidence="7" id="KW-0479">Metal-binding</keyword>
<comment type="caution">
    <text evidence="11">The sequence shown here is derived from an EMBL/GenBank/DDBJ whole genome shotgun (WGS) entry which is preliminary data.</text>
</comment>
<keyword evidence="7" id="KW-0106">Calcium</keyword>
<evidence type="ECO:0000256" key="8">
    <source>
        <dbReference type="PIRSR" id="PIRSR601382-3"/>
    </source>
</evidence>
<keyword evidence="9" id="KW-0326">Glycosidase</keyword>
<evidence type="ECO:0000256" key="5">
    <source>
        <dbReference type="ARBA" id="ARBA00023157"/>
    </source>
</evidence>
<dbReference type="UniPathway" id="UPA00378"/>
<evidence type="ECO:0000256" key="1">
    <source>
        <dbReference type="ARBA" id="ARBA00001913"/>
    </source>
</evidence>
<gene>
    <name evidence="11" type="ORF">AB675_2140</name>
</gene>
<dbReference type="AlphaFoldDB" id="A0A0N1P2X2"/>
<dbReference type="EC" id="3.2.1.-" evidence="9"/>
<feature type="region of interest" description="Disordered" evidence="10">
    <location>
        <begin position="390"/>
        <end position="438"/>
    </location>
</feature>
<dbReference type="InterPro" id="IPR036026">
    <property type="entry name" value="Seven-hairpin_glycosidases"/>
</dbReference>
<evidence type="ECO:0000256" key="6">
    <source>
        <dbReference type="PIRSR" id="PIRSR601382-1"/>
    </source>
</evidence>
<dbReference type="GO" id="GO:0005509">
    <property type="term" value="F:calcium ion binding"/>
    <property type="evidence" value="ECO:0007669"/>
    <property type="project" value="InterPro"/>
</dbReference>
<proteinExistence type="inferred from homology"/>